<reference evidence="2 3" key="1">
    <citation type="journal article" date="2021" name="Plant Biotechnol. J.">
        <title>Multi-omics assisted identification of the key and species-specific regulatory components of drought-tolerant mechanisms in Gossypium stocksii.</title>
        <authorList>
            <person name="Yu D."/>
            <person name="Ke L."/>
            <person name="Zhang D."/>
            <person name="Wu Y."/>
            <person name="Sun Y."/>
            <person name="Mei J."/>
            <person name="Sun J."/>
            <person name="Sun Y."/>
        </authorList>
    </citation>
    <scope>NUCLEOTIDE SEQUENCE [LARGE SCALE GENOMIC DNA]</scope>
    <source>
        <strain evidence="3">cv. E1</strain>
        <tissue evidence="2">Leaf</tissue>
    </source>
</reference>
<accession>A0A9D3VJP4</accession>
<protein>
    <submittedName>
        <fullName evidence="2">Uncharacterized protein</fullName>
    </submittedName>
</protein>
<gene>
    <name evidence="2" type="ORF">J1N35_023233</name>
</gene>
<name>A0A9D3VJP4_9ROSI</name>
<comment type="caution">
    <text evidence="2">The sequence shown here is derived from an EMBL/GenBank/DDBJ whole genome shotgun (WGS) entry which is preliminary data.</text>
</comment>
<evidence type="ECO:0000256" key="1">
    <source>
        <dbReference type="SAM" id="MobiDB-lite"/>
    </source>
</evidence>
<feature type="region of interest" description="Disordered" evidence="1">
    <location>
        <begin position="1"/>
        <end position="32"/>
    </location>
</feature>
<keyword evidence="3" id="KW-1185">Reference proteome</keyword>
<dbReference type="EMBL" id="JAIQCV010000007">
    <property type="protein sequence ID" value="KAH1083472.1"/>
    <property type="molecule type" value="Genomic_DNA"/>
</dbReference>
<evidence type="ECO:0000313" key="3">
    <source>
        <dbReference type="Proteomes" id="UP000828251"/>
    </source>
</evidence>
<sequence length="166" mass="18617">MKEDEAASTIFSRKSAPPRPLTKSRLGSTSSAPSIARSIRGCKSRVDKGMLSDAACSCVLFEVGIPTMLESWPVERSWPILSTTKAAVDPVPRPRIMPDLTDSTALSAASFLRSSWESTGAAWDLMENGFWDGVRRFRGVQRRIRGLVEVWWREERLRDKEAIGFW</sequence>
<dbReference type="AlphaFoldDB" id="A0A9D3VJP4"/>
<evidence type="ECO:0000313" key="2">
    <source>
        <dbReference type="EMBL" id="KAH1083472.1"/>
    </source>
</evidence>
<proteinExistence type="predicted"/>
<organism evidence="2 3">
    <name type="scientific">Gossypium stocksii</name>
    <dbReference type="NCBI Taxonomy" id="47602"/>
    <lineage>
        <taxon>Eukaryota</taxon>
        <taxon>Viridiplantae</taxon>
        <taxon>Streptophyta</taxon>
        <taxon>Embryophyta</taxon>
        <taxon>Tracheophyta</taxon>
        <taxon>Spermatophyta</taxon>
        <taxon>Magnoliopsida</taxon>
        <taxon>eudicotyledons</taxon>
        <taxon>Gunneridae</taxon>
        <taxon>Pentapetalae</taxon>
        <taxon>rosids</taxon>
        <taxon>malvids</taxon>
        <taxon>Malvales</taxon>
        <taxon>Malvaceae</taxon>
        <taxon>Malvoideae</taxon>
        <taxon>Gossypium</taxon>
    </lineage>
</organism>
<dbReference type="Proteomes" id="UP000828251">
    <property type="component" value="Unassembled WGS sequence"/>
</dbReference>